<evidence type="ECO:0000259" key="1">
    <source>
        <dbReference type="Pfam" id="PF14534"/>
    </source>
</evidence>
<keyword evidence="3" id="KW-1185">Reference proteome</keyword>
<dbReference type="InParanoid" id="B3RT32"/>
<dbReference type="GeneID" id="6752368"/>
<dbReference type="KEGG" id="tad:TRIADDRAFT_63785"/>
<dbReference type="Proteomes" id="UP000009022">
    <property type="component" value="Unassembled WGS sequence"/>
</dbReference>
<gene>
    <name evidence="2" type="ORF">TRIADDRAFT_63785</name>
</gene>
<dbReference type="PhylomeDB" id="B3RT32"/>
<dbReference type="OMA" id="YEMYIDI"/>
<dbReference type="Gene3D" id="3.10.450.50">
    <property type="match status" value="1"/>
</dbReference>
<feature type="domain" description="DUF4440" evidence="1">
    <location>
        <begin position="13"/>
        <end position="116"/>
    </location>
</feature>
<proteinExistence type="predicted"/>
<dbReference type="OrthoDB" id="5913414at2759"/>
<dbReference type="PANTHER" id="PTHR31664:SF8">
    <property type="entry name" value="DUF4440 DOMAIN-CONTAINING PROTEIN"/>
    <property type="match status" value="1"/>
</dbReference>
<accession>B3RT32</accession>
<dbReference type="InterPro" id="IPR032710">
    <property type="entry name" value="NTF2-like_dom_sf"/>
</dbReference>
<name>B3RT32_TRIAD</name>
<evidence type="ECO:0000313" key="3">
    <source>
        <dbReference type="Proteomes" id="UP000009022"/>
    </source>
</evidence>
<dbReference type="PANTHER" id="PTHR31664">
    <property type="entry name" value="PROTEIN CBG16427"/>
    <property type="match status" value="1"/>
</dbReference>
<protein>
    <recommendedName>
        <fullName evidence="1">DUF4440 domain-containing protein</fullName>
    </recommendedName>
</protein>
<organism evidence="2 3">
    <name type="scientific">Trichoplax adhaerens</name>
    <name type="common">Trichoplax reptans</name>
    <dbReference type="NCBI Taxonomy" id="10228"/>
    <lineage>
        <taxon>Eukaryota</taxon>
        <taxon>Metazoa</taxon>
        <taxon>Placozoa</taxon>
        <taxon>Uniplacotomia</taxon>
        <taxon>Trichoplacea</taxon>
        <taxon>Trichoplacidae</taxon>
        <taxon>Trichoplax</taxon>
    </lineage>
</organism>
<dbReference type="EMBL" id="DS985243">
    <property type="protein sequence ID" value="EDV27159.1"/>
    <property type="molecule type" value="Genomic_DNA"/>
</dbReference>
<dbReference type="RefSeq" id="XP_002111155.1">
    <property type="nucleotide sequence ID" value="XM_002111119.1"/>
</dbReference>
<dbReference type="InterPro" id="IPR027843">
    <property type="entry name" value="DUF4440"/>
</dbReference>
<dbReference type="CTD" id="6752368"/>
<reference evidence="2 3" key="1">
    <citation type="journal article" date="2008" name="Nature">
        <title>The Trichoplax genome and the nature of placozoans.</title>
        <authorList>
            <person name="Srivastava M."/>
            <person name="Begovic E."/>
            <person name="Chapman J."/>
            <person name="Putnam N.H."/>
            <person name="Hellsten U."/>
            <person name="Kawashima T."/>
            <person name="Kuo A."/>
            <person name="Mitros T."/>
            <person name="Salamov A."/>
            <person name="Carpenter M.L."/>
            <person name="Signorovitch A.Y."/>
            <person name="Moreno M.A."/>
            <person name="Kamm K."/>
            <person name="Grimwood J."/>
            <person name="Schmutz J."/>
            <person name="Shapiro H."/>
            <person name="Grigoriev I.V."/>
            <person name="Buss L.W."/>
            <person name="Schierwater B."/>
            <person name="Dellaporta S.L."/>
            <person name="Rokhsar D.S."/>
        </authorList>
    </citation>
    <scope>NUCLEOTIDE SEQUENCE [LARGE SCALE GENOMIC DNA]</scope>
    <source>
        <strain evidence="2 3">Grell-BS-1999</strain>
    </source>
</reference>
<dbReference type="SUPFAM" id="SSF54427">
    <property type="entry name" value="NTF2-like"/>
    <property type="match status" value="1"/>
</dbReference>
<dbReference type="HOGENOM" id="CLU_128796_1_0_1"/>
<dbReference type="Pfam" id="PF14534">
    <property type="entry name" value="DUF4440"/>
    <property type="match status" value="1"/>
</dbReference>
<evidence type="ECO:0000313" key="2">
    <source>
        <dbReference type="EMBL" id="EDV27159.1"/>
    </source>
</evidence>
<sequence>MASGSESDIGDKISKASKKFHDTLNSNNLDEIKSMYTSDATLMPHGYESVIGNEAITEFYRSLKREGATHGKVSMVEWGAIGHDLLFERGTFTVYTKEGVPIDVGKYVTIWKEIDQELKAYIDIANSNSRNSSN</sequence>
<dbReference type="AlphaFoldDB" id="B3RT32"/>
<dbReference type="eggNOG" id="ENOG502S6UA">
    <property type="taxonomic scope" value="Eukaryota"/>
</dbReference>